<evidence type="ECO:0000313" key="6">
    <source>
        <dbReference type="EMBL" id="RLP76971.1"/>
    </source>
</evidence>
<evidence type="ECO:0000256" key="2">
    <source>
        <dbReference type="ARBA" id="ARBA00022643"/>
    </source>
</evidence>
<evidence type="ECO:0000256" key="4">
    <source>
        <dbReference type="ARBA" id="ARBA00023033"/>
    </source>
</evidence>
<dbReference type="AlphaFoldDB" id="A0A3L7ABD1"/>
<evidence type="ECO:0000256" key="1">
    <source>
        <dbReference type="ARBA" id="ARBA00022630"/>
    </source>
</evidence>
<comment type="caution">
    <text evidence="6">The sequence shown here is derived from an EMBL/GenBank/DDBJ whole genome shotgun (WGS) entry which is preliminary data.</text>
</comment>
<dbReference type="Proteomes" id="UP000272503">
    <property type="component" value="Unassembled WGS sequence"/>
</dbReference>
<dbReference type="InterPro" id="IPR051260">
    <property type="entry name" value="Diverse_substr_monoxygenases"/>
</dbReference>
<feature type="domain" description="Luciferase-like" evidence="5">
    <location>
        <begin position="32"/>
        <end position="201"/>
    </location>
</feature>
<accession>A0A3L7ABD1</accession>
<dbReference type="InterPro" id="IPR036661">
    <property type="entry name" value="Luciferase-like_sf"/>
</dbReference>
<dbReference type="SUPFAM" id="SSF51679">
    <property type="entry name" value="Bacterial luciferase-like"/>
    <property type="match status" value="1"/>
</dbReference>
<keyword evidence="7" id="KW-1185">Reference proteome</keyword>
<proteinExistence type="predicted"/>
<evidence type="ECO:0000256" key="3">
    <source>
        <dbReference type="ARBA" id="ARBA00023002"/>
    </source>
</evidence>
<sequence>MTAPTPTPTGRPPFVAGLVLDTGAPLAPGTPSDTRFDRSYWAGLVHAAEAGGFDQVVIAGAPSAANGGFDPLLLASSLAPLTTRIALVPEIVTGVREPFHIAAAVQTLDHLSRGRAGWLVSPGPAGAGGYLEDLADARETVEAARALFDSWEDDAEIRDVATGRYIDRERVHDVEYAGTRFSIHGASYVPRSPQGSPPVFVRISALPSAGATGAREARAEREFARASADTIIVDATGLNVAGLDATGVDVAEPEASAGHRGAAGVVEALIADLRGAADASAPTAAPRILVEVTPPHDPADLVAFAETVAGWYRIGAAGVLLRPSLLPASPADLETRLLTELWAQGLPAPQTGDQVRLRALLGLASATNRFAAARNEKAGVSLER</sequence>
<dbReference type="EMBL" id="RCUX01000003">
    <property type="protein sequence ID" value="RLP76971.1"/>
    <property type="molecule type" value="Genomic_DNA"/>
</dbReference>
<dbReference type="GO" id="GO:0016705">
    <property type="term" value="F:oxidoreductase activity, acting on paired donors, with incorporation or reduction of molecular oxygen"/>
    <property type="evidence" value="ECO:0007669"/>
    <property type="project" value="InterPro"/>
</dbReference>
<keyword evidence="3" id="KW-0560">Oxidoreductase</keyword>
<keyword evidence="2" id="KW-0288">FMN</keyword>
<organism evidence="6 7">
    <name type="scientific">Mycetocola tolaasinivorans</name>
    <dbReference type="NCBI Taxonomy" id="76635"/>
    <lineage>
        <taxon>Bacteria</taxon>
        <taxon>Bacillati</taxon>
        <taxon>Actinomycetota</taxon>
        <taxon>Actinomycetes</taxon>
        <taxon>Micrococcales</taxon>
        <taxon>Microbacteriaceae</taxon>
        <taxon>Mycetocola</taxon>
    </lineage>
</organism>
<dbReference type="Gene3D" id="3.20.20.30">
    <property type="entry name" value="Luciferase-like domain"/>
    <property type="match status" value="1"/>
</dbReference>
<keyword evidence="1" id="KW-0285">Flavoprotein</keyword>
<reference evidence="6 7" key="1">
    <citation type="submission" date="2018-10" db="EMBL/GenBank/DDBJ databases">
        <authorList>
            <person name="Li J."/>
        </authorList>
    </citation>
    <scope>NUCLEOTIDE SEQUENCE [LARGE SCALE GENOMIC DNA]</scope>
    <source>
        <strain evidence="6 7">IF 016277</strain>
    </source>
</reference>
<keyword evidence="4" id="KW-0503">Monooxygenase</keyword>
<dbReference type="OrthoDB" id="3265338at2"/>
<dbReference type="PANTHER" id="PTHR30011">
    <property type="entry name" value="ALKANESULFONATE MONOOXYGENASE-RELATED"/>
    <property type="match status" value="1"/>
</dbReference>
<evidence type="ECO:0000259" key="5">
    <source>
        <dbReference type="Pfam" id="PF00296"/>
    </source>
</evidence>
<evidence type="ECO:0000313" key="7">
    <source>
        <dbReference type="Proteomes" id="UP000272503"/>
    </source>
</evidence>
<dbReference type="RefSeq" id="WP_121647780.1">
    <property type="nucleotide sequence ID" value="NZ_RCUX01000003.1"/>
</dbReference>
<dbReference type="Pfam" id="PF00296">
    <property type="entry name" value="Bac_luciferase"/>
    <property type="match status" value="1"/>
</dbReference>
<dbReference type="GO" id="GO:0004497">
    <property type="term" value="F:monooxygenase activity"/>
    <property type="evidence" value="ECO:0007669"/>
    <property type="project" value="UniProtKB-KW"/>
</dbReference>
<protein>
    <submittedName>
        <fullName evidence="6">LLM class flavin-dependent oxidoreductase</fullName>
    </submittedName>
</protein>
<name>A0A3L7ABD1_9MICO</name>
<gene>
    <name evidence="6" type="ORF">D9V32_04925</name>
</gene>
<dbReference type="PANTHER" id="PTHR30011:SF16">
    <property type="entry name" value="C2H2 FINGER DOMAIN TRANSCRIPTION FACTOR (EUROFUNG)-RELATED"/>
    <property type="match status" value="1"/>
</dbReference>
<dbReference type="InterPro" id="IPR011251">
    <property type="entry name" value="Luciferase-like_dom"/>
</dbReference>